<dbReference type="Proteomes" id="UP000004079">
    <property type="component" value="Unassembled WGS sequence"/>
</dbReference>
<feature type="transmembrane region" description="Helical" evidence="1">
    <location>
        <begin position="16"/>
        <end position="37"/>
    </location>
</feature>
<evidence type="ECO:0000313" key="3">
    <source>
        <dbReference type="Proteomes" id="UP000004079"/>
    </source>
</evidence>
<dbReference type="HOGENOM" id="CLU_3171695_0_0_10"/>
<sequence length="47" mass="5584">MWKIKQKLGFKKHRKIWLGALLALFVGLLVGFYHIWLSRTKIALVNF</sequence>
<reference evidence="2 3" key="1">
    <citation type="submission" date="2009-11" db="EMBL/GenBank/DDBJ databases">
        <authorList>
            <person name="Weinstock G."/>
            <person name="Sodergren E."/>
            <person name="Clifton S."/>
            <person name="Fulton L."/>
            <person name="Fulton B."/>
            <person name="Courtney L."/>
            <person name="Fronick C."/>
            <person name="Harrison M."/>
            <person name="Strong C."/>
            <person name="Farmer C."/>
            <person name="Delahaunty K."/>
            <person name="Markovic C."/>
            <person name="Hall O."/>
            <person name="Minx P."/>
            <person name="Tomlinson C."/>
            <person name="Mitreva M."/>
            <person name="Nelson J."/>
            <person name="Hou S."/>
            <person name="Wollam A."/>
            <person name="Pepin K.H."/>
            <person name="Johnson M."/>
            <person name="Bhonagiri V."/>
            <person name="Nash W.E."/>
            <person name="Warren W."/>
            <person name="Chinwalla A."/>
            <person name="Mardis E.R."/>
            <person name="Wilson R.K."/>
        </authorList>
    </citation>
    <scope>NUCLEOTIDE SEQUENCE [LARGE SCALE GENOMIC DNA]</scope>
    <source>
        <strain evidence="2 3">F0302</strain>
    </source>
</reference>
<name>D1QTN2_9BACT</name>
<evidence type="ECO:0000256" key="1">
    <source>
        <dbReference type="SAM" id="Phobius"/>
    </source>
</evidence>
<dbReference type="AlphaFoldDB" id="D1QTN2"/>
<dbReference type="EMBL" id="ACUZ02000039">
    <property type="protein sequence ID" value="EFB31212.1"/>
    <property type="molecule type" value="Genomic_DNA"/>
</dbReference>
<proteinExistence type="predicted"/>
<protein>
    <submittedName>
        <fullName evidence="2">Uncharacterized protein</fullName>
    </submittedName>
</protein>
<organism evidence="2 3">
    <name type="scientific">Segatella oris F0302</name>
    <dbReference type="NCBI Taxonomy" id="649760"/>
    <lineage>
        <taxon>Bacteria</taxon>
        <taxon>Pseudomonadati</taxon>
        <taxon>Bacteroidota</taxon>
        <taxon>Bacteroidia</taxon>
        <taxon>Bacteroidales</taxon>
        <taxon>Prevotellaceae</taxon>
        <taxon>Segatella</taxon>
    </lineage>
</organism>
<dbReference type="STRING" id="649760.HMPREF0971_02361"/>
<keyword evidence="1" id="KW-0812">Transmembrane</keyword>
<evidence type="ECO:0000313" key="2">
    <source>
        <dbReference type="EMBL" id="EFB31212.1"/>
    </source>
</evidence>
<keyword evidence="1" id="KW-1133">Transmembrane helix</keyword>
<comment type="caution">
    <text evidence="2">The sequence shown here is derived from an EMBL/GenBank/DDBJ whole genome shotgun (WGS) entry which is preliminary data.</text>
</comment>
<gene>
    <name evidence="2" type="ORF">HMPREF0971_02361</name>
</gene>
<keyword evidence="1" id="KW-0472">Membrane</keyword>
<accession>D1QTN2</accession>